<dbReference type="Proteomes" id="UP001168821">
    <property type="component" value="Unassembled WGS sequence"/>
</dbReference>
<evidence type="ECO:0000313" key="3">
    <source>
        <dbReference type="Proteomes" id="UP001168821"/>
    </source>
</evidence>
<feature type="compositionally biased region" description="Basic residues" evidence="1">
    <location>
        <begin position="51"/>
        <end position="65"/>
    </location>
</feature>
<feature type="compositionally biased region" description="Low complexity" evidence="1">
    <location>
        <begin position="196"/>
        <end position="209"/>
    </location>
</feature>
<gene>
    <name evidence="2" type="ORF">Zmor_012788</name>
</gene>
<sequence length="311" mass="34381">MWFTLYMQTAVKFVRSLKTPPLKKQTNKYSLDSAPFIKSGLISLESPLPRPRARRRSSPRTRRSSRPLVKNEEGAVGGWQSSKPRWRSSPNFHKSAHGEKSARRPRKSTGFLSEKPPVAGGRRAESVTPRRRAVLFRGGQPPHGSLHVYPRFVQSASRAVGALVGHTPSSAALGRRTRPPCTRSPPADQRSRRRGGAAARPRLAWPPASTAPKASAAAWWWYSEPELRGARVGFSWPKGAHPSPPQNAVRRSRRRPRCCVSVSDQISDLRSCAAQANPSSPPSAIRTARRSRPRAPPSYPELPRRAPTAIC</sequence>
<dbReference type="AlphaFoldDB" id="A0AA38MEJ5"/>
<feature type="region of interest" description="Disordered" evidence="1">
    <location>
        <begin position="272"/>
        <end position="311"/>
    </location>
</feature>
<feature type="compositionally biased region" description="Low complexity" evidence="1">
    <location>
        <begin position="272"/>
        <end position="286"/>
    </location>
</feature>
<proteinExistence type="predicted"/>
<accession>A0AA38MEJ5</accession>
<comment type="caution">
    <text evidence="2">The sequence shown here is derived from an EMBL/GenBank/DDBJ whole genome shotgun (WGS) entry which is preliminary data.</text>
</comment>
<feature type="region of interest" description="Disordered" evidence="1">
    <location>
        <begin position="167"/>
        <end position="209"/>
    </location>
</feature>
<feature type="compositionally biased region" description="Polar residues" evidence="1">
    <location>
        <begin position="79"/>
        <end position="92"/>
    </location>
</feature>
<dbReference type="EMBL" id="JALNTZ010000004">
    <property type="protein sequence ID" value="KAJ3653542.1"/>
    <property type="molecule type" value="Genomic_DNA"/>
</dbReference>
<feature type="region of interest" description="Disordered" evidence="1">
    <location>
        <begin position="45"/>
        <end position="129"/>
    </location>
</feature>
<evidence type="ECO:0000313" key="2">
    <source>
        <dbReference type="EMBL" id="KAJ3653542.1"/>
    </source>
</evidence>
<name>A0AA38MEJ5_9CUCU</name>
<organism evidence="2 3">
    <name type="scientific">Zophobas morio</name>
    <dbReference type="NCBI Taxonomy" id="2755281"/>
    <lineage>
        <taxon>Eukaryota</taxon>
        <taxon>Metazoa</taxon>
        <taxon>Ecdysozoa</taxon>
        <taxon>Arthropoda</taxon>
        <taxon>Hexapoda</taxon>
        <taxon>Insecta</taxon>
        <taxon>Pterygota</taxon>
        <taxon>Neoptera</taxon>
        <taxon>Endopterygota</taxon>
        <taxon>Coleoptera</taxon>
        <taxon>Polyphaga</taxon>
        <taxon>Cucujiformia</taxon>
        <taxon>Tenebrionidae</taxon>
        <taxon>Zophobas</taxon>
    </lineage>
</organism>
<protein>
    <submittedName>
        <fullName evidence="2">Uncharacterized protein</fullName>
    </submittedName>
</protein>
<evidence type="ECO:0000256" key="1">
    <source>
        <dbReference type="SAM" id="MobiDB-lite"/>
    </source>
</evidence>
<keyword evidence="3" id="KW-1185">Reference proteome</keyword>
<feature type="region of interest" description="Disordered" evidence="1">
    <location>
        <begin position="236"/>
        <end position="256"/>
    </location>
</feature>
<reference evidence="2" key="1">
    <citation type="journal article" date="2023" name="G3 (Bethesda)">
        <title>Whole genome assemblies of Zophobas morio and Tenebrio molitor.</title>
        <authorList>
            <person name="Kaur S."/>
            <person name="Stinson S.A."/>
            <person name="diCenzo G.C."/>
        </authorList>
    </citation>
    <scope>NUCLEOTIDE SEQUENCE</scope>
    <source>
        <strain evidence="2">QUZm001</strain>
    </source>
</reference>